<dbReference type="Proteomes" id="UP000271241">
    <property type="component" value="Unassembled WGS sequence"/>
</dbReference>
<organism evidence="10 11">
    <name type="scientific">Thamnocephalis sphaerospora</name>
    <dbReference type="NCBI Taxonomy" id="78915"/>
    <lineage>
        <taxon>Eukaryota</taxon>
        <taxon>Fungi</taxon>
        <taxon>Fungi incertae sedis</taxon>
        <taxon>Zoopagomycota</taxon>
        <taxon>Zoopagomycotina</taxon>
        <taxon>Zoopagomycetes</taxon>
        <taxon>Zoopagales</taxon>
        <taxon>Sigmoideomycetaceae</taxon>
        <taxon>Thamnocephalis</taxon>
    </lineage>
</organism>
<proteinExistence type="inferred from homology"/>
<evidence type="ECO:0000256" key="5">
    <source>
        <dbReference type="ARBA" id="ARBA00022989"/>
    </source>
</evidence>
<keyword evidence="5 8" id="KW-1133">Transmembrane helix</keyword>
<accession>A0A4P9XMY3</accession>
<feature type="transmembrane region" description="Helical" evidence="8">
    <location>
        <begin position="21"/>
        <end position="41"/>
    </location>
</feature>
<keyword evidence="11" id="KW-1185">Reference proteome</keyword>
<feature type="transmembrane region" description="Helical" evidence="8">
    <location>
        <begin position="391"/>
        <end position="413"/>
    </location>
</feature>
<dbReference type="PROSITE" id="PS00217">
    <property type="entry name" value="SUGAR_TRANSPORT_2"/>
    <property type="match status" value="1"/>
</dbReference>
<name>A0A4P9XMY3_9FUNG</name>
<evidence type="ECO:0000256" key="7">
    <source>
        <dbReference type="RuleBase" id="RU003346"/>
    </source>
</evidence>
<dbReference type="Gene3D" id="1.20.1250.20">
    <property type="entry name" value="MFS general substrate transporter like domains"/>
    <property type="match status" value="1"/>
</dbReference>
<protein>
    <submittedName>
        <fullName evidence="10">General substrate transporter</fullName>
    </submittedName>
</protein>
<comment type="subcellular location">
    <subcellularLocation>
        <location evidence="1">Membrane</location>
        <topology evidence="1">Multi-pass membrane protein</topology>
    </subcellularLocation>
</comment>
<feature type="transmembrane region" description="Helical" evidence="8">
    <location>
        <begin position="78"/>
        <end position="98"/>
    </location>
</feature>
<dbReference type="InterPro" id="IPR020846">
    <property type="entry name" value="MFS_dom"/>
</dbReference>
<evidence type="ECO:0000256" key="1">
    <source>
        <dbReference type="ARBA" id="ARBA00004141"/>
    </source>
</evidence>
<evidence type="ECO:0000313" key="11">
    <source>
        <dbReference type="Proteomes" id="UP000271241"/>
    </source>
</evidence>
<dbReference type="PROSITE" id="PS00216">
    <property type="entry name" value="SUGAR_TRANSPORT_1"/>
    <property type="match status" value="1"/>
</dbReference>
<dbReference type="InterPro" id="IPR003663">
    <property type="entry name" value="Sugar/inositol_transpt"/>
</dbReference>
<feature type="transmembrane region" description="Helical" evidence="8">
    <location>
        <begin position="425"/>
        <end position="447"/>
    </location>
</feature>
<dbReference type="STRING" id="78915.A0A4P9XMY3"/>
<evidence type="ECO:0000256" key="3">
    <source>
        <dbReference type="ARBA" id="ARBA00022448"/>
    </source>
</evidence>
<dbReference type="InterPro" id="IPR045263">
    <property type="entry name" value="GLUT"/>
</dbReference>
<feature type="transmembrane region" description="Helical" evidence="8">
    <location>
        <begin position="300"/>
        <end position="323"/>
    </location>
</feature>
<dbReference type="NCBIfam" id="TIGR00879">
    <property type="entry name" value="SP"/>
    <property type="match status" value="1"/>
</dbReference>
<evidence type="ECO:0000259" key="9">
    <source>
        <dbReference type="PROSITE" id="PS50850"/>
    </source>
</evidence>
<reference evidence="11" key="1">
    <citation type="journal article" date="2018" name="Nat. Microbiol.">
        <title>Leveraging single-cell genomics to expand the fungal tree of life.</title>
        <authorList>
            <person name="Ahrendt S.R."/>
            <person name="Quandt C.A."/>
            <person name="Ciobanu D."/>
            <person name="Clum A."/>
            <person name="Salamov A."/>
            <person name="Andreopoulos B."/>
            <person name="Cheng J.F."/>
            <person name="Woyke T."/>
            <person name="Pelin A."/>
            <person name="Henrissat B."/>
            <person name="Reynolds N.K."/>
            <person name="Benny G.L."/>
            <person name="Smith M.E."/>
            <person name="James T.Y."/>
            <person name="Grigoriev I.V."/>
        </authorList>
    </citation>
    <scope>NUCLEOTIDE SEQUENCE [LARGE SCALE GENOMIC DNA]</scope>
    <source>
        <strain evidence="11">RSA 1356</strain>
    </source>
</reference>
<evidence type="ECO:0000256" key="4">
    <source>
        <dbReference type="ARBA" id="ARBA00022692"/>
    </source>
</evidence>
<dbReference type="SUPFAM" id="SSF103473">
    <property type="entry name" value="MFS general substrate transporter"/>
    <property type="match status" value="1"/>
</dbReference>
<feature type="transmembrane region" description="Helical" evidence="8">
    <location>
        <begin position="167"/>
        <end position="189"/>
    </location>
</feature>
<dbReference type="InterPro" id="IPR036259">
    <property type="entry name" value="MFS_trans_sf"/>
</dbReference>
<feature type="transmembrane region" description="Helical" evidence="8">
    <location>
        <begin position="335"/>
        <end position="358"/>
    </location>
</feature>
<dbReference type="OrthoDB" id="4540492at2759"/>
<keyword evidence="3 7" id="KW-0813">Transport</keyword>
<feature type="domain" description="Major facilitator superfamily (MFS) profile" evidence="9">
    <location>
        <begin position="28"/>
        <end position="481"/>
    </location>
</feature>
<evidence type="ECO:0000256" key="8">
    <source>
        <dbReference type="SAM" id="Phobius"/>
    </source>
</evidence>
<evidence type="ECO:0000313" key="10">
    <source>
        <dbReference type="EMBL" id="RKP07265.1"/>
    </source>
</evidence>
<dbReference type="InterPro" id="IPR005828">
    <property type="entry name" value="MFS_sugar_transport-like"/>
</dbReference>
<feature type="transmembrane region" description="Helical" evidence="8">
    <location>
        <begin position="195"/>
        <end position="217"/>
    </location>
</feature>
<sequence>MATASISKGATPGQDSLEAKWTGYTVFCAVSAALAAFNSGYNVGVANAPEQVVRECVGVTFEQKNAALPGCIPMDGNVWGFAIGAFALGGMVGGISASPIMNAIGRRKTLIFNNILFLIGGLLMAFSTTVAQFIIGRVVVGMASGVGSVVAPVYVSEVATLKYRGAFGTLVQLNMVIGILFAQLLGLGLSNAPGWRILFGITIAPSIVQVVFLLFTVETPAFLISRGNEDEAANVLTRLRRGFNTYSELNAIIDSQGGKRAGRKASQSDDAASIERASVESCTEQAMSLIQIIRSPMLKVLIIAVVVHAMQQLTGINSVFFYSTSMFSAAFGGEAARGVTVGIGALNFVMTIITIIVVDRAGRKVLLLGSTAGMVLMSVIIIIGSVYKQNIVVVVAVFLFVACFAVGLGPVPWMLVPELFPTKAVGAASATALGVNWLSNFLVGQLFPLINTGLQDYSFLVFAVTGTLGFIFVYFQLVETKGKTVEEVHAELLGDRAMTSEH</sequence>
<dbReference type="InterPro" id="IPR005829">
    <property type="entry name" value="Sugar_transporter_CS"/>
</dbReference>
<evidence type="ECO:0000256" key="2">
    <source>
        <dbReference type="ARBA" id="ARBA00010992"/>
    </source>
</evidence>
<dbReference type="AlphaFoldDB" id="A0A4P9XMY3"/>
<comment type="similarity">
    <text evidence="2 7">Belongs to the major facilitator superfamily. Sugar transporter (TC 2.A.1.1) family.</text>
</comment>
<feature type="transmembrane region" description="Helical" evidence="8">
    <location>
        <begin position="459"/>
        <end position="477"/>
    </location>
</feature>
<gene>
    <name evidence="10" type="ORF">THASP1DRAFT_24555</name>
</gene>
<dbReference type="EMBL" id="KZ992743">
    <property type="protein sequence ID" value="RKP07265.1"/>
    <property type="molecule type" value="Genomic_DNA"/>
</dbReference>
<dbReference type="Pfam" id="PF00083">
    <property type="entry name" value="Sugar_tr"/>
    <property type="match status" value="1"/>
</dbReference>
<dbReference type="PROSITE" id="PS50850">
    <property type="entry name" value="MFS"/>
    <property type="match status" value="1"/>
</dbReference>
<feature type="transmembrane region" description="Helical" evidence="8">
    <location>
        <begin position="134"/>
        <end position="155"/>
    </location>
</feature>
<keyword evidence="6 8" id="KW-0472">Membrane</keyword>
<feature type="transmembrane region" description="Helical" evidence="8">
    <location>
        <begin position="365"/>
        <end position="385"/>
    </location>
</feature>
<dbReference type="GO" id="GO:0015149">
    <property type="term" value="F:hexose transmembrane transporter activity"/>
    <property type="evidence" value="ECO:0007669"/>
    <property type="project" value="TreeGrafter"/>
</dbReference>
<dbReference type="PRINTS" id="PR00171">
    <property type="entry name" value="SUGRTRNSPORT"/>
</dbReference>
<keyword evidence="4 8" id="KW-0812">Transmembrane</keyword>
<dbReference type="PANTHER" id="PTHR23503">
    <property type="entry name" value="SOLUTE CARRIER FAMILY 2"/>
    <property type="match status" value="1"/>
</dbReference>
<evidence type="ECO:0000256" key="6">
    <source>
        <dbReference type="ARBA" id="ARBA00023136"/>
    </source>
</evidence>
<feature type="transmembrane region" description="Helical" evidence="8">
    <location>
        <begin position="110"/>
        <end position="128"/>
    </location>
</feature>
<dbReference type="GO" id="GO:0016020">
    <property type="term" value="C:membrane"/>
    <property type="evidence" value="ECO:0007669"/>
    <property type="project" value="UniProtKB-SubCell"/>
</dbReference>
<dbReference type="PANTHER" id="PTHR23503:SF8">
    <property type="entry name" value="FACILITATED GLUCOSE TRANSPORTER PROTEIN 1"/>
    <property type="match status" value="1"/>
</dbReference>